<feature type="binding site" evidence="6">
    <location>
        <position position="239"/>
    </location>
    <ligand>
        <name>a divalent metal cation</name>
        <dbReference type="ChEBI" id="CHEBI:60240"/>
        <label>2</label>
        <note>catalytic</note>
    </ligand>
</feature>
<dbReference type="EMBL" id="DQWS01000077">
    <property type="protein sequence ID" value="HDD52830.1"/>
    <property type="molecule type" value="Genomic_DNA"/>
</dbReference>
<protein>
    <recommendedName>
        <fullName evidence="6 7">Methionine aminopeptidase</fullName>
        <shortName evidence="6">MAP</shortName>
        <shortName evidence="6">MetAP</shortName>
        <ecNumber evidence="6 7">3.4.11.18</ecNumber>
    </recommendedName>
    <alternativeName>
        <fullName evidence="6">Peptidase M</fullName>
    </alternativeName>
</protein>
<dbReference type="Proteomes" id="UP000885690">
    <property type="component" value="Unassembled WGS sequence"/>
</dbReference>
<dbReference type="Gene3D" id="3.90.230.10">
    <property type="entry name" value="Creatinase/methionine aminopeptidase superfamily"/>
    <property type="match status" value="1"/>
</dbReference>
<dbReference type="GO" id="GO:0004239">
    <property type="term" value="F:initiator methionyl aminopeptidase activity"/>
    <property type="evidence" value="ECO:0007669"/>
    <property type="project" value="UniProtKB-UniRule"/>
</dbReference>
<sequence>MIVIKSRDEIEKIRESSRIVAEVLQTLREFIRPGITTWALNKKAEEVIKKRKARAAFKGYKPSFGSGAYPAALCVSINEEVIHGIPSTRRVIKEGDIVSMDVGVCYKGYYGDGATTVAVGKVEDRVKELLKVAEEALYRGIEAARVGNRVGDISFAVQSHVESHGFSVIREFVGHGVGKRIHEEPPVPNFGEPGRGPLLKEGMTIAIEPMVAMGSGEVRIKEDGWTAVTVDGSWAAHFEHTIAVLEEGPRILTEL</sequence>
<comment type="cofactor">
    <cofactor evidence="6">
        <name>Co(2+)</name>
        <dbReference type="ChEBI" id="CHEBI:48828"/>
    </cofactor>
    <cofactor evidence="6">
        <name>Zn(2+)</name>
        <dbReference type="ChEBI" id="CHEBI:29105"/>
    </cofactor>
    <cofactor evidence="6">
        <name>Mn(2+)</name>
        <dbReference type="ChEBI" id="CHEBI:29035"/>
    </cofactor>
    <cofactor evidence="6">
        <name>Fe(2+)</name>
        <dbReference type="ChEBI" id="CHEBI:29033"/>
    </cofactor>
    <text evidence="6">Binds 2 divalent metal cations per subunit. Has a high-affinity and a low affinity metal-binding site. The true nature of the physiological cofactor is under debate. The enzyme is active with cobalt, zinc, manganese or divalent iron ions. Most likely, methionine aminopeptidases function as mononuclear Fe(2+)-metalloproteases under physiological conditions, and the catalytically relevant metal-binding site has been assigned to the histidine-containing high-affinity site.</text>
</comment>
<dbReference type="PANTHER" id="PTHR43330">
    <property type="entry name" value="METHIONINE AMINOPEPTIDASE"/>
    <property type="match status" value="1"/>
</dbReference>
<feature type="binding site" evidence="6">
    <location>
        <position position="208"/>
    </location>
    <ligand>
        <name>a divalent metal cation</name>
        <dbReference type="ChEBI" id="CHEBI:60240"/>
        <label>2</label>
        <note>catalytic</note>
    </ligand>
</feature>
<keyword evidence="2 6" id="KW-0031">Aminopeptidase</keyword>
<evidence type="ECO:0000259" key="8">
    <source>
        <dbReference type="Pfam" id="PF00557"/>
    </source>
</evidence>
<feature type="binding site" evidence="6">
    <location>
        <position position="112"/>
    </location>
    <ligand>
        <name>a divalent metal cation</name>
        <dbReference type="ChEBI" id="CHEBI:60240"/>
        <label>2</label>
        <note>catalytic</note>
    </ligand>
</feature>
<feature type="binding site" evidence="6">
    <location>
        <position position="175"/>
    </location>
    <ligand>
        <name>a divalent metal cation</name>
        <dbReference type="ChEBI" id="CHEBI:60240"/>
        <label>2</label>
        <note>catalytic</note>
    </ligand>
</feature>
<dbReference type="InterPro" id="IPR001714">
    <property type="entry name" value="Pept_M24_MAP"/>
</dbReference>
<keyword evidence="5 6" id="KW-0378">Hydrolase</keyword>
<dbReference type="InterPro" id="IPR036005">
    <property type="entry name" value="Creatinase/aminopeptidase-like"/>
</dbReference>
<evidence type="ECO:0000313" key="9">
    <source>
        <dbReference type="EMBL" id="HDD52830.1"/>
    </source>
</evidence>
<dbReference type="EC" id="3.4.11.18" evidence="6 7"/>
<evidence type="ECO:0000256" key="5">
    <source>
        <dbReference type="ARBA" id="ARBA00022801"/>
    </source>
</evidence>
<proteinExistence type="inferred from homology"/>
<keyword evidence="3 6" id="KW-0645">Protease</keyword>
<dbReference type="InterPro" id="IPR002467">
    <property type="entry name" value="Pept_M24A_MAP1"/>
</dbReference>
<feature type="binding site" evidence="6">
    <location>
        <position position="182"/>
    </location>
    <ligand>
        <name>substrate</name>
    </ligand>
</feature>
<feature type="binding site" evidence="6">
    <location>
        <position position="101"/>
    </location>
    <ligand>
        <name>a divalent metal cation</name>
        <dbReference type="ChEBI" id="CHEBI:60240"/>
        <label>1</label>
    </ligand>
</feature>
<comment type="similarity">
    <text evidence="6">Belongs to the peptidase M24A family. Methionine aminopeptidase type 1 subfamily.</text>
</comment>
<dbReference type="SUPFAM" id="SSF55920">
    <property type="entry name" value="Creatinase/aminopeptidase"/>
    <property type="match status" value="1"/>
</dbReference>
<dbReference type="PANTHER" id="PTHR43330:SF27">
    <property type="entry name" value="METHIONINE AMINOPEPTIDASE"/>
    <property type="match status" value="1"/>
</dbReference>
<comment type="caution">
    <text evidence="9">The sequence shown here is derived from an EMBL/GenBank/DDBJ whole genome shotgun (WGS) entry which is preliminary data.</text>
</comment>
<comment type="catalytic activity">
    <reaction evidence="6 7">
        <text>Release of N-terminal amino acids, preferentially methionine, from peptides and arylamides.</text>
        <dbReference type="EC" id="3.4.11.18"/>
    </reaction>
</comment>
<dbReference type="PRINTS" id="PR00599">
    <property type="entry name" value="MAPEPTIDASE"/>
</dbReference>
<dbReference type="HAMAP" id="MF_01974">
    <property type="entry name" value="MetAP_1"/>
    <property type="match status" value="1"/>
</dbReference>
<gene>
    <name evidence="6 9" type="primary">map</name>
    <name evidence="9" type="ORF">ENF32_02020</name>
</gene>
<comment type="function">
    <text evidence="1 6">Removes the N-terminal methionine from nascent proteins. The N-terminal methionine is often cleaved when the second residue in the primary sequence is small and uncharged (Met-Ala-, Cys, Gly, Pro, Ser, Thr, or Val). Requires deformylation of the N(alpha)-formylated initiator methionine before it can be hydrolyzed.</text>
</comment>
<organism evidence="9">
    <name type="scientific">Thermosulfidibacter takaii</name>
    <dbReference type="NCBI Taxonomy" id="412593"/>
    <lineage>
        <taxon>Bacteria</taxon>
        <taxon>Pseudomonadati</taxon>
        <taxon>Thermosulfidibacterota</taxon>
        <taxon>Thermosulfidibacteria</taxon>
        <taxon>Thermosulfidibacterales</taxon>
        <taxon>Thermosulfidibacteraceae</taxon>
    </lineage>
</organism>
<dbReference type="GO" id="GO:0046872">
    <property type="term" value="F:metal ion binding"/>
    <property type="evidence" value="ECO:0007669"/>
    <property type="project" value="UniProtKB-UniRule"/>
</dbReference>
<feature type="binding site" evidence="6">
    <location>
        <position position="112"/>
    </location>
    <ligand>
        <name>a divalent metal cation</name>
        <dbReference type="ChEBI" id="CHEBI:60240"/>
        <label>1</label>
    </ligand>
</feature>
<accession>A0A7C0U6C9</accession>
<dbReference type="InterPro" id="IPR000994">
    <property type="entry name" value="Pept_M24"/>
</dbReference>
<evidence type="ECO:0000256" key="4">
    <source>
        <dbReference type="ARBA" id="ARBA00022723"/>
    </source>
</evidence>
<name>A0A7C0U6C9_9BACT</name>
<dbReference type="CDD" id="cd01086">
    <property type="entry name" value="MetAP1"/>
    <property type="match status" value="1"/>
</dbReference>
<dbReference type="GO" id="GO:0070006">
    <property type="term" value="F:metalloaminopeptidase activity"/>
    <property type="evidence" value="ECO:0007669"/>
    <property type="project" value="UniProtKB-UniRule"/>
</dbReference>
<dbReference type="AlphaFoldDB" id="A0A7C0U6C9"/>
<keyword evidence="4 6" id="KW-0479">Metal-binding</keyword>
<reference evidence="9" key="1">
    <citation type="journal article" date="2020" name="mSystems">
        <title>Genome- and Community-Level Interaction Insights into Carbon Utilization and Element Cycling Functions of Hydrothermarchaeota in Hydrothermal Sediment.</title>
        <authorList>
            <person name="Zhou Z."/>
            <person name="Liu Y."/>
            <person name="Xu W."/>
            <person name="Pan J."/>
            <person name="Luo Z.H."/>
            <person name="Li M."/>
        </authorList>
    </citation>
    <scope>NUCLEOTIDE SEQUENCE [LARGE SCALE GENOMIC DNA]</scope>
    <source>
        <strain evidence="9">HyVt-115</strain>
    </source>
</reference>
<evidence type="ECO:0000256" key="3">
    <source>
        <dbReference type="ARBA" id="ARBA00022670"/>
    </source>
</evidence>
<dbReference type="PROSITE" id="PS00680">
    <property type="entry name" value="MAP_1"/>
    <property type="match status" value="1"/>
</dbReference>
<feature type="binding site" evidence="6">
    <location>
        <position position="239"/>
    </location>
    <ligand>
        <name>a divalent metal cation</name>
        <dbReference type="ChEBI" id="CHEBI:60240"/>
        <label>1</label>
    </ligand>
</feature>
<comment type="subunit">
    <text evidence="6">Monomer.</text>
</comment>
<evidence type="ECO:0000256" key="7">
    <source>
        <dbReference type="RuleBase" id="RU003653"/>
    </source>
</evidence>
<dbReference type="NCBIfam" id="TIGR00500">
    <property type="entry name" value="met_pdase_I"/>
    <property type="match status" value="1"/>
</dbReference>
<dbReference type="GO" id="GO:0005829">
    <property type="term" value="C:cytosol"/>
    <property type="evidence" value="ECO:0007669"/>
    <property type="project" value="TreeGrafter"/>
</dbReference>
<feature type="binding site" evidence="6">
    <location>
        <position position="83"/>
    </location>
    <ligand>
        <name>substrate</name>
    </ligand>
</feature>
<dbReference type="Pfam" id="PF00557">
    <property type="entry name" value="Peptidase_M24"/>
    <property type="match status" value="1"/>
</dbReference>
<evidence type="ECO:0000256" key="6">
    <source>
        <dbReference type="HAMAP-Rule" id="MF_01974"/>
    </source>
</evidence>
<evidence type="ECO:0000256" key="2">
    <source>
        <dbReference type="ARBA" id="ARBA00022438"/>
    </source>
</evidence>
<evidence type="ECO:0000256" key="1">
    <source>
        <dbReference type="ARBA" id="ARBA00002521"/>
    </source>
</evidence>
<feature type="domain" description="Peptidase M24" evidence="8">
    <location>
        <begin position="11"/>
        <end position="244"/>
    </location>
</feature>
<dbReference type="GO" id="GO:0006508">
    <property type="term" value="P:proteolysis"/>
    <property type="evidence" value="ECO:0007669"/>
    <property type="project" value="UniProtKB-KW"/>
</dbReference>